<sequence length="58" mass="6636">MVAPGKYILPYDLTYVQLLCETGWPPNILDEVPLKIIHKYIIYKNVKATVEVGGEYQP</sequence>
<dbReference type="AlphaFoldDB" id="A0A6M3KLP1"/>
<proteinExistence type="predicted"/>
<dbReference type="EMBL" id="MT142483">
    <property type="protein sequence ID" value="QJA82268.1"/>
    <property type="molecule type" value="Genomic_DNA"/>
</dbReference>
<organism evidence="2">
    <name type="scientific">viral metagenome</name>
    <dbReference type="NCBI Taxonomy" id="1070528"/>
    <lineage>
        <taxon>unclassified sequences</taxon>
        <taxon>metagenomes</taxon>
        <taxon>organismal metagenomes</taxon>
    </lineage>
</organism>
<gene>
    <name evidence="2" type="ORF">MM415A00434_0043</name>
    <name evidence="1" type="ORF">MM415B00370_0038</name>
</gene>
<reference evidence="2" key="1">
    <citation type="submission" date="2020-03" db="EMBL/GenBank/DDBJ databases">
        <title>The deep terrestrial virosphere.</title>
        <authorList>
            <person name="Holmfeldt K."/>
            <person name="Nilsson E."/>
            <person name="Simone D."/>
            <person name="Lopez-Fernandez M."/>
            <person name="Wu X."/>
            <person name="de Brujin I."/>
            <person name="Lundin D."/>
            <person name="Andersson A."/>
            <person name="Bertilsson S."/>
            <person name="Dopson M."/>
        </authorList>
    </citation>
    <scope>NUCLEOTIDE SEQUENCE</scope>
    <source>
        <strain evidence="2">MM415A00434</strain>
        <strain evidence="1">MM415B00370</strain>
    </source>
</reference>
<dbReference type="EMBL" id="MT141546">
    <property type="protein sequence ID" value="QJA65920.1"/>
    <property type="molecule type" value="Genomic_DNA"/>
</dbReference>
<protein>
    <submittedName>
        <fullName evidence="2">Uncharacterized protein</fullName>
    </submittedName>
</protein>
<evidence type="ECO:0000313" key="1">
    <source>
        <dbReference type="EMBL" id="QJA65920.1"/>
    </source>
</evidence>
<accession>A0A6M3KLP1</accession>
<name>A0A6M3KLP1_9ZZZZ</name>
<evidence type="ECO:0000313" key="2">
    <source>
        <dbReference type="EMBL" id="QJA82268.1"/>
    </source>
</evidence>